<evidence type="ECO:0000256" key="1">
    <source>
        <dbReference type="ARBA" id="ARBA00004651"/>
    </source>
</evidence>
<dbReference type="Proteomes" id="UP000485367">
    <property type="component" value="Unassembled WGS sequence"/>
</dbReference>
<dbReference type="EMBL" id="MWBO01000025">
    <property type="protein sequence ID" value="OQA52664.1"/>
    <property type="molecule type" value="Genomic_DNA"/>
</dbReference>
<gene>
    <name evidence="9" type="primary">tqsA</name>
    <name evidence="9" type="ORF">BWY43_00400</name>
</gene>
<keyword evidence="5 8" id="KW-0812">Transmembrane</keyword>
<feature type="transmembrane region" description="Helical" evidence="8">
    <location>
        <begin position="238"/>
        <end position="268"/>
    </location>
</feature>
<proteinExistence type="inferred from homology"/>
<comment type="subcellular location">
    <subcellularLocation>
        <location evidence="1">Cell membrane</location>
        <topology evidence="1">Multi-pass membrane protein</topology>
    </subcellularLocation>
</comment>
<dbReference type="Pfam" id="PF01594">
    <property type="entry name" value="AI-2E_transport"/>
    <property type="match status" value="1"/>
</dbReference>
<evidence type="ECO:0000256" key="5">
    <source>
        <dbReference type="ARBA" id="ARBA00022692"/>
    </source>
</evidence>
<feature type="transmembrane region" description="Helical" evidence="8">
    <location>
        <begin position="135"/>
        <end position="157"/>
    </location>
</feature>
<evidence type="ECO:0000256" key="2">
    <source>
        <dbReference type="ARBA" id="ARBA00009773"/>
    </source>
</evidence>
<dbReference type="InterPro" id="IPR002549">
    <property type="entry name" value="AI-2E-like"/>
</dbReference>
<feature type="transmembrane region" description="Helical" evidence="8">
    <location>
        <begin position="304"/>
        <end position="322"/>
    </location>
</feature>
<comment type="caution">
    <text evidence="9">The sequence shown here is derived from an EMBL/GenBank/DDBJ whole genome shotgun (WGS) entry which is preliminary data.</text>
</comment>
<dbReference type="PANTHER" id="PTHR21716:SF53">
    <property type="entry name" value="PERMEASE PERM-RELATED"/>
    <property type="match status" value="1"/>
</dbReference>
<comment type="similarity">
    <text evidence="2">Belongs to the autoinducer-2 exporter (AI-2E) (TC 2.A.86) family.</text>
</comment>
<feature type="transmembrane region" description="Helical" evidence="8">
    <location>
        <begin position="197"/>
        <end position="218"/>
    </location>
</feature>
<evidence type="ECO:0000256" key="4">
    <source>
        <dbReference type="ARBA" id="ARBA00022475"/>
    </source>
</evidence>
<keyword evidence="4" id="KW-1003">Cell membrane</keyword>
<dbReference type="GO" id="GO:0005886">
    <property type="term" value="C:plasma membrane"/>
    <property type="evidence" value="ECO:0007669"/>
    <property type="project" value="UniProtKB-SubCell"/>
</dbReference>
<name>A0A1V5SEB7_9BACT</name>
<dbReference type="AlphaFoldDB" id="A0A1V5SEB7"/>
<sequence>MAHEISISSILKVLAVVVGLYLLYLIRDILMVLLVVFIISIALEPFVEKLAKQGVPKALSVIVLYFALIIFLGLLIYFVVPPVILQLREFTLNLPYSSENLQGINLESATNTINQIINSFSLKATPVTEGLLNGIISLFGGVVSAVTVFALTFYALIDSDSIRENIGKLIPLEQKDKLILTFKRVSEKLSDWLRGQLSLMLIIGLVDGLALWALGIGFSLTLGILSGLLEIIPVIGPIIAAVSAIFVALITGAPIWKILVVILIFIVVQQLENQILVPKIMQKAVGLSPIVVILAIMIGNRLLGIGGAILAVPIVAGIQVFVEEYSTTFKRKK</sequence>
<organism evidence="9">
    <name type="scientific">candidate division WS2 bacterium ADurb.Bin280</name>
    <dbReference type="NCBI Taxonomy" id="1852829"/>
    <lineage>
        <taxon>Bacteria</taxon>
        <taxon>candidate division WS2</taxon>
    </lineage>
</organism>
<evidence type="ECO:0000256" key="3">
    <source>
        <dbReference type="ARBA" id="ARBA00022448"/>
    </source>
</evidence>
<evidence type="ECO:0000256" key="7">
    <source>
        <dbReference type="ARBA" id="ARBA00023136"/>
    </source>
</evidence>
<evidence type="ECO:0000256" key="6">
    <source>
        <dbReference type="ARBA" id="ARBA00022989"/>
    </source>
</evidence>
<feature type="transmembrane region" description="Helical" evidence="8">
    <location>
        <begin position="280"/>
        <end position="298"/>
    </location>
</feature>
<keyword evidence="3" id="KW-0813">Transport</keyword>
<feature type="transmembrane region" description="Helical" evidence="8">
    <location>
        <begin position="59"/>
        <end position="80"/>
    </location>
</feature>
<protein>
    <submittedName>
        <fullName evidence="9">AI-2 transport protein TqsA</fullName>
    </submittedName>
</protein>
<evidence type="ECO:0000256" key="8">
    <source>
        <dbReference type="SAM" id="Phobius"/>
    </source>
</evidence>
<keyword evidence="6 8" id="KW-1133">Transmembrane helix</keyword>
<accession>A0A1V5SEB7</accession>
<evidence type="ECO:0000313" key="9">
    <source>
        <dbReference type="EMBL" id="OQA52664.1"/>
    </source>
</evidence>
<reference evidence="9" key="1">
    <citation type="submission" date="2017-02" db="EMBL/GenBank/DDBJ databases">
        <title>Delving into the versatile metabolic prowess of the omnipresent phylum Bacteroidetes.</title>
        <authorList>
            <person name="Nobu M.K."/>
            <person name="Mei R."/>
            <person name="Narihiro T."/>
            <person name="Kuroda K."/>
            <person name="Liu W.-T."/>
        </authorList>
    </citation>
    <scope>NUCLEOTIDE SEQUENCE</scope>
    <source>
        <strain evidence="9">ADurb.Bin280</strain>
    </source>
</reference>
<keyword evidence="7 8" id="KW-0472">Membrane</keyword>
<feature type="transmembrane region" description="Helical" evidence="8">
    <location>
        <begin position="30"/>
        <end position="47"/>
    </location>
</feature>
<dbReference type="PANTHER" id="PTHR21716">
    <property type="entry name" value="TRANSMEMBRANE PROTEIN"/>
    <property type="match status" value="1"/>
</dbReference>